<dbReference type="Proteomes" id="UP000232003">
    <property type="component" value="Chromosome"/>
</dbReference>
<accession>A0A2K8SRQ3</accession>
<dbReference type="EMBL" id="CP024785">
    <property type="protein sequence ID" value="AUB38030.1"/>
    <property type="molecule type" value="Genomic_DNA"/>
</dbReference>
<protein>
    <submittedName>
        <fullName evidence="1">Uncharacterized protein</fullName>
    </submittedName>
</protein>
<proteinExistence type="predicted"/>
<reference evidence="1 2" key="1">
    <citation type="submission" date="2017-11" db="EMBL/GenBank/DDBJ databases">
        <title>Complete genome of a free-living desiccation-tolerant cyanobacterium and its photosynthetic adaptation to extreme terrestrial habitat.</title>
        <authorList>
            <person name="Shang J."/>
        </authorList>
    </citation>
    <scope>NUCLEOTIDE SEQUENCE [LARGE SCALE GENOMIC DNA]</scope>
    <source>
        <strain evidence="1 2">CCNUN1</strain>
    </source>
</reference>
<evidence type="ECO:0000313" key="2">
    <source>
        <dbReference type="Proteomes" id="UP000232003"/>
    </source>
</evidence>
<dbReference type="AlphaFoldDB" id="A0A2K8SRQ3"/>
<name>A0A2K8SRQ3_9NOSO</name>
<sequence length="45" mass="4969">MFSVGGKAELESGKGKSDAYAMTTNPAFIIVNYRAKRVEYKVLNI</sequence>
<dbReference type="KEGG" id="nfl:COO91_03987"/>
<organism evidence="1 2">
    <name type="scientific">Nostoc flagelliforme CCNUN1</name>
    <dbReference type="NCBI Taxonomy" id="2038116"/>
    <lineage>
        <taxon>Bacteria</taxon>
        <taxon>Bacillati</taxon>
        <taxon>Cyanobacteriota</taxon>
        <taxon>Cyanophyceae</taxon>
        <taxon>Nostocales</taxon>
        <taxon>Nostocaceae</taxon>
        <taxon>Nostoc</taxon>
    </lineage>
</organism>
<gene>
    <name evidence="1" type="ORF">COO91_03987</name>
</gene>
<keyword evidence="2" id="KW-1185">Reference proteome</keyword>
<evidence type="ECO:0000313" key="1">
    <source>
        <dbReference type="EMBL" id="AUB38030.1"/>
    </source>
</evidence>